<dbReference type="AlphaFoldDB" id="A0A915LTW5"/>
<dbReference type="WBParaSite" id="scaffold19021_cov166.g19109">
    <property type="protein sequence ID" value="scaffold19021_cov166.g19109"/>
    <property type="gene ID" value="scaffold19021_cov166.g19109"/>
</dbReference>
<dbReference type="Proteomes" id="UP000887561">
    <property type="component" value="Unplaced"/>
</dbReference>
<sequence length="85" mass="9674">MKNVLAKAVQLAKQKSLEAKGQKKKFTEAELEARVKEELEKLKAKATYAEVAAADEAKKKKKRRSTEEMDIQLVVDEKKKKEGKE</sequence>
<keyword evidence="2" id="KW-1185">Reference proteome</keyword>
<evidence type="ECO:0000313" key="2">
    <source>
        <dbReference type="Proteomes" id="UP000887561"/>
    </source>
</evidence>
<evidence type="ECO:0000256" key="1">
    <source>
        <dbReference type="SAM" id="MobiDB-lite"/>
    </source>
</evidence>
<accession>A0A915LTW5</accession>
<protein>
    <submittedName>
        <fullName evidence="3">Uncharacterized protein</fullName>
    </submittedName>
</protein>
<proteinExistence type="predicted"/>
<feature type="compositionally biased region" description="Basic and acidic residues" evidence="1">
    <location>
        <begin position="75"/>
        <end position="85"/>
    </location>
</feature>
<evidence type="ECO:0000313" key="3">
    <source>
        <dbReference type="WBParaSite" id="scaffold19021_cov166.g19109"/>
    </source>
</evidence>
<organism evidence="2 3">
    <name type="scientific">Meloidogyne javanica</name>
    <name type="common">Root-knot nematode worm</name>
    <dbReference type="NCBI Taxonomy" id="6303"/>
    <lineage>
        <taxon>Eukaryota</taxon>
        <taxon>Metazoa</taxon>
        <taxon>Ecdysozoa</taxon>
        <taxon>Nematoda</taxon>
        <taxon>Chromadorea</taxon>
        <taxon>Rhabditida</taxon>
        <taxon>Tylenchina</taxon>
        <taxon>Tylenchomorpha</taxon>
        <taxon>Tylenchoidea</taxon>
        <taxon>Meloidogynidae</taxon>
        <taxon>Meloidogyninae</taxon>
        <taxon>Meloidogyne</taxon>
        <taxon>Meloidogyne incognita group</taxon>
    </lineage>
</organism>
<feature type="region of interest" description="Disordered" evidence="1">
    <location>
        <begin position="57"/>
        <end position="85"/>
    </location>
</feature>
<reference evidence="3" key="1">
    <citation type="submission" date="2022-11" db="UniProtKB">
        <authorList>
            <consortium name="WormBaseParasite"/>
        </authorList>
    </citation>
    <scope>IDENTIFICATION</scope>
</reference>
<name>A0A915LTW5_MELJA</name>